<comment type="caution">
    <text evidence="6">The sequence shown here is derived from an EMBL/GenBank/DDBJ whole genome shotgun (WGS) entry which is preliminary data.</text>
</comment>
<comment type="cofactor">
    <cofactor evidence="3">
        <name>Mg(2+)</name>
        <dbReference type="ChEBI" id="CHEBI:18420"/>
    </cofactor>
</comment>
<comment type="cofactor">
    <cofactor evidence="3">
        <name>Mn(2+)</name>
        <dbReference type="ChEBI" id="CHEBI:29035"/>
    </cofactor>
</comment>
<feature type="region of interest" description="Disordered" evidence="4">
    <location>
        <begin position="1"/>
        <end position="70"/>
    </location>
</feature>
<evidence type="ECO:0000256" key="4">
    <source>
        <dbReference type="SAM" id="MobiDB-lite"/>
    </source>
</evidence>
<dbReference type="EC" id="3.1.3.16" evidence="3"/>
<comment type="catalytic activity">
    <reaction evidence="1 3">
        <text>O-phospho-L-seryl-[protein] + H2O = L-seryl-[protein] + phosphate</text>
        <dbReference type="Rhea" id="RHEA:20629"/>
        <dbReference type="Rhea" id="RHEA-COMP:9863"/>
        <dbReference type="Rhea" id="RHEA-COMP:11604"/>
        <dbReference type="ChEBI" id="CHEBI:15377"/>
        <dbReference type="ChEBI" id="CHEBI:29999"/>
        <dbReference type="ChEBI" id="CHEBI:43474"/>
        <dbReference type="ChEBI" id="CHEBI:83421"/>
        <dbReference type="EC" id="3.1.3.16"/>
    </reaction>
</comment>
<evidence type="ECO:0000256" key="1">
    <source>
        <dbReference type="ARBA" id="ARBA00047761"/>
    </source>
</evidence>
<proteinExistence type="inferred from homology"/>
<feature type="region of interest" description="Disordered" evidence="4">
    <location>
        <begin position="93"/>
        <end position="127"/>
    </location>
</feature>
<feature type="compositionally biased region" description="Pro residues" evidence="4">
    <location>
        <begin position="115"/>
        <end position="127"/>
    </location>
</feature>
<keyword evidence="8" id="KW-1185">Reference proteome</keyword>
<dbReference type="Proteomes" id="UP001054889">
    <property type="component" value="Unassembled WGS sequence"/>
</dbReference>
<dbReference type="GO" id="GO:0046872">
    <property type="term" value="F:metal ion binding"/>
    <property type="evidence" value="ECO:0007669"/>
    <property type="project" value="UniProtKB-UniRule"/>
</dbReference>
<evidence type="ECO:0000313" key="8">
    <source>
        <dbReference type="Proteomes" id="UP001054889"/>
    </source>
</evidence>
<dbReference type="PANTHER" id="PTHR12320:SF81">
    <property type="entry name" value="PROTEIN PHOSPHATASE 2C 23-RELATED"/>
    <property type="match status" value="1"/>
</dbReference>
<organism evidence="6 8">
    <name type="scientific">Eleusine coracana subsp. coracana</name>
    <dbReference type="NCBI Taxonomy" id="191504"/>
    <lineage>
        <taxon>Eukaryota</taxon>
        <taxon>Viridiplantae</taxon>
        <taxon>Streptophyta</taxon>
        <taxon>Embryophyta</taxon>
        <taxon>Tracheophyta</taxon>
        <taxon>Spermatophyta</taxon>
        <taxon>Magnoliopsida</taxon>
        <taxon>Liliopsida</taxon>
        <taxon>Poales</taxon>
        <taxon>Poaceae</taxon>
        <taxon>PACMAD clade</taxon>
        <taxon>Chloridoideae</taxon>
        <taxon>Cynodonteae</taxon>
        <taxon>Eleusininae</taxon>
        <taxon>Eleusine</taxon>
    </lineage>
</organism>
<evidence type="ECO:0000256" key="3">
    <source>
        <dbReference type="RuleBase" id="RU366020"/>
    </source>
</evidence>
<dbReference type="Gene3D" id="3.60.40.10">
    <property type="entry name" value="PPM-type phosphatase domain"/>
    <property type="match status" value="1"/>
</dbReference>
<feature type="compositionally biased region" description="Basic and acidic residues" evidence="4">
    <location>
        <begin position="11"/>
        <end position="39"/>
    </location>
</feature>
<keyword evidence="3" id="KW-0378">Hydrolase</keyword>
<keyword evidence="3" id="KW-0479">Metal-binding</keyword>
<protein>
    <recommendedName>
        <fullName evidence="3">Protein phosphatase</fullName>
        <ecNumber evidence="3">3.1.3.16</ecNumber>
    </recommendedName>
</protein>
<reference evidence="6" key="2">
    <citation type="submission" date="2021-12" db="EMBL/GenBank/DDBJ databases">
        <title>Resequencing data analysis of finger millet.</title>
        <authorList>
            <person name="Hatakeyama M."/>
            <person name="Aluri S."/>
            <person name="Balachadran M.T."/>
            <person name="Sivarajan S.R."/>
            <person name="Poveda L."/>
            <person name="Shimizu-Inatsugi R."/>
            <person name="Schlapbach R."/>
            <person name="Sreeman S.M."/>
            <person name="Shimizu K.K."/>
        </authorList>
    </citation>
    <scope>NUCLEOTIDE SEQUENCE</scope>
</reference>
<dbReference type="InterPro" id="IPR001932">
    <property type="entry name" value="PPM-type_phosphatase-like_dom"/>
</dbReference>
<dbReference type="EMBL" id="BQKI01000001">
    <property type="protein sequence ID" value="GJM86232.1"/>
    <property type="molecule type" value="Genomic_DNA"/>
</dbReference>
<comment type="similarity">
    <text evidence="3">Belongs to the PP2C family.</text>
</comment>
<evidence type="ECO:0000313" key="6">
    <source>
        <dbReference type="EMBL" id="GJM85605.1"/>
    </source>
</evidence>
<reference evidence="6" key="1">
    <citation type="journal article" date="2018" name="DNA Res.">
        <title>Multiple hybrid de novo genome assembly of finger millet, an orphan allotetraploid crop.</title>
        <authorList>
            <person name="Hatakeyama M."/>
            <person name="Aluri S."/>
            <person name="Balachadran M.T."/>
            <person name="Sivarajan S.R."/>
            <person name="Patrignani A."/>
            <person name="Gruter S."/>
            <person name="Poveda L."/>
            <person name="Shimizu-Inatsugi R."/>
            <person name="Baeten J."/>
            <person name="Francoijs K.J."/>
            <person name="Nataraja K.N."/>
            <person name="Reddy Y.A.N."/>
            <person name="Phadnis S."/>
            <person name="Ravikumar R.L."/>
            <person name="Schlapbach R."/>
            <person name="Sreeman S.M."/>
            <person name="Shimizu K.K."/>
        </authorList>
    </citation>
    <scope>NUCLEOTIDE SEQUENCE</scope>
</reference>
<dbReference type="SUPFAM" id="SSF81606">
    <property type="entry name" value="PP2C-like"/>
    <property type="match status" value="1"/>
</dbReference>
<dbReference type="InterPro" id="IPR036457">
    <property type="entry name" value="PPM-type-like_dom_sf"/>
</dbReference>
<evidence type="ECO:0000256" key="2">
    <source>
        <dbReference type="ARBA" id="ARBA00048336"/>
    </source>
</evidence>
<gene>
    <name evidence="6" type="primary">ga01386</name>
    <name evidence="7" type="synonym">ga02073</name>
    <name evidence="6" type="ORF">PR202_ga01386</name>
    <name evidence="7" type="ORF">PR202_ga02073</name>
</gene>
<dbReference type="InterPro" id="IPR039123">
    <property type="entry name" value="PPTC7"/>
</dbReference>
<keyword evidence="3" id="KW-0904">Protein phosphatase</keyword>
<keyword evidence="3" id="KW-0464">Manganese</keyword>
<evidence type="ECO:0000259" key="5">
    <source>
        <dbReference type="SMART" id="SM00332"/>
    </source>
</evidence>
<dbReference type="SMART" id="SM00332">
    <property type="entry name" value="PP2Cc"/>
    <property type="match status" value="1"/>
</dbReference>
<feature type="compositionally biased region" description="Gly residues" evidence="4">
    <location>
        <begin position="41"/>
        <end position="50"/>
    </location>
</feature>
<dbReference type="GO" id="GO:0004722">
    <property type="term" value="F:protein serine/threonine phosphatase activity"/>
    <property type="evidence" value="ECO:0007669"/>
    <property type="project" value="UniProtKB-EC"/>
</dbReference>
<dbReference type="PANTHER" id="PTHR12320">
    <property type="entry name" value="PROTEIN PHOSPHATASE 2C"/>
    <property type="match status" value="1"/>
</dbReference>
<evidence type="ECO:0000313" key="7">
    <source>
        <dbReference type="EMBL" id="GJM86232.1"/>
    </source>
</evidence>
<name>A0AAV5BGV2_ELECO</name>
<dbReference type="EMBL" id="BQKI01000001">
    <property type="protein sequence ID" value="GJM85605.1"/>
    <property type="molecule type" value="Genomic_DNA"/>
</dbReference>
<feature type="domain" description="PPM-type phosphatase" evidence="5">
    <location>
        <begin position="38"/>
        <end position="284"/>
    </location>
</feature>
<sequence length="291" mass="31277">MSQGSFGWEGLARRREQRAWHGSESSHRRPLPEARRAGDQVEGGGGGAAGTEGDRRQSGRSGRRRRSGELHGRCFGSVDVVPHLDEEDARGDDIVARPPFEPTPSPSPLSVAQPAPGPPRRLPPPLPACARRTTAVVVSLRGATLRWAYVGDSGFARGGRVVRRSRQQQHRFNCPYQLRSTGGDGVGDAAVGEMQVAEGDVVVVGTDGLFDNVFDHELQWMVRKGAEMGLNPQVMADEIAAAAYAASRSTAPSPFSVESARNYVKDGKEMHYGGKADDITVVVAYVVSKHS</sequence>
<comment type="catalytic activity">
    <reaction evidence="2 3">
        <text>O-phospho-L-threonyl-[protein] + H2O = L-threonyl-[protein] + phosphate</text>
        <dbReference type="Rhea" id="RHEA:47004"/>
        <dbReference type="Rhea" id="RHEA-COMP:11060"/>
        <dbReference type="Rhea" id="RHEA-COMP:11605"/>
        <dbReference type="ChEBI" id="CHEBI:15377"/>
        <dbReference type="ChEBI" id="CHEBI:30013"/>
        <dbReference type="ChEBI" id="CHEBI:43474"/>
        <dbReference type="ChEBI" id="CHEBI:61977"/>
        <dbReference type="EC" id="3.1.3.16"/>
    </reaction>
</comment>
<accession>A0AAV5BGV2</accession>
<dbReference type="AlphaFoldDB" id="A0AAV5BGV2"/>
<keyword evidence="3" id="KW-0460">Magnesium</keyword>